<dbReference type="VEuPathDB" id="AmoebaDB:ACA1_143740"/>
<proteinExistence type="predicted"/>
<dbReference type="SMR" id="L8HEP3"/>
<feature type="compositionally biased region" description="Low complexity" evidence="4">
    <location>
        <begin position="162"/>
        <end position="184"/>
    </location>
</feature>
<dbReference type="RefSeq" id="XP_004353522.1">
    <property type="nucleotide sequence ID" value="XM_004353470.1"/>
</dbReference>
<dbReference type="Proteomes" id="UP000011083">
    <property type="component" value="Unassembled WGS sequence"/>
</dbReference>
<organism evidence="5 6">
    <name type="scientific">Acanthamoeba castellanii (strain ATCC 30010 / Neff)</name>
    <dbReference type="NCBI Taxonomy" id="1257118"/>
    <lineage>
        <taxon>Eukaryota</taxon>
        <taxon>Amoebozoa</taxon>
        <taxon>Discosea</taxon>
        <taxon>Longamoebia</taxon>
        <taxon>Centramoebida</taxon>
        <taxon>Acanthamoebidae</taxon>
        <taxon>Acanthamoeba</taxon>
    </lineage>
</organism>
<dbReference type="GO" id="GO:0085020">
    <property type="term" value="P:protein K6-linked ubiquitination"/>
    <property type="evidence" value="ECO:0007669"/>
    <property type="project" value="TreeGrafter"/>
</dbReference>
<reference evidence="5 6" key="1">
    <citation type="journal article" date="2013" name="Genome Biol.">
        <title>Genome of Acanthamoeba castellanii highlights extensive lateral gene transfer and early evolution of tyrosine kinase signaling.</title>
        <authorList>
            <person name="Clarke M."/>
            <person name="Lohan A.J."/>
            <person name="Liu B."/>
            <person name="Lagkouvardos I."/>
            <person name="Roy S."/>
            <person name="Zafar N."/>
            <person name="Bertelli C."/>
            <person name="Schilde C."/>
            <person name="Kianianmomeni A."/>
            <person name="Burglin T.R."/>
            <person name="Frech C."/>
            <person name="Turcotte B."/>
            <person name="Kopec K.O."/>
            <person name="Synnott J.M."/>
            <person name="Choo C."/>
            <person name="Paponov I."/>
            <person name="Finkler A."/>
            <person name="Soon Heng Tan C."/>
            <person name="Hutchins A.P."/>
            <person name="Weinmeier T."/>
            <person name="Rattei T."/>
            <person name="Chu J.S."/>
            <person name="Gimenez G."/>
            <person name="Irimia M."/>
            <person name="Rigden D.J."/>
            <person name="Fitzpatrick D.A."/>
            <person name="Lorenzo-Morales J."/>
            <person name="Bateman A."/>
            <person name="Chiu C.H."/>
            <person name="Tang P."/>
            <person name="Hegemann P."/>
            <person name="Fromm H."/>
            <person name="Raoult D."/>
            <person name="Greub G."/>
            <person name="Miranda-Saavedra D."/>
            <person name="Chen N."/>
            <person name="Nash P."/>
            <person name="Ginger M.L."/>
            <person name="Horn M."/>
            <person name="Schaap P."/>
            <person name="Caler L."/>
            <person name="Loftus B."/>
        </authorList>
    </citation>
    <scope>NUCLEOTIDE SEQUENCE [LARGE SCALE GENOMIC DNA]</scope>
    <source>
        <strain evidence="5 6">Neff</strain>
    </source>
</reference>
<dbReference type="STRING" id="1257118.L8HEP3"/>
<protein>
    <submittedName>
        <fullName evidence="5">Ankyrin repeatcontaining protein</fullName>
    </submittedName>
</protein>
<dbReference type="OrthoDB" id="19014at2759"/>
<dbReference type="GeneID" id="14924993"/>
<evidence type="ECO:0000313" key="6">
    <source>
        <dbReference type="Proteomes" id="UP000011083"/>
    </source>
</evidence>
<dbReference type="InterPro" id="IPR002110">
    <property type="entry name" value="Ankyrin_rpt"/>
</dbReference>
<evidence type="ECO:0000256" key="1">
    <source>
        <dbReference type="ARBA" id="ARBA00022737"/>
    </source>
</evidence>
<dbReference type="GO" id="GO:0004842">
    <property type="term" value="F:ubiquitin-protein transferase activity"/>
    <property type="evidence" value="ECO:0007669"/>
    <property type="project" value="TreeGrafter"/>
</dbReference>
<feature type="compositionally biased region" description="Low complexity" evidence="4">
    <location>
        <begin position="227"/>
        <end position="243"/>
    </location>
</feature>
<keyword evidence="6" id="KW-1185">Reference proteome</keyword>
<dbReference type="PANTHER" id="PTHR24171:SF8">
    <property type="entry name" value="BRCA1-ASSOCIATED RING DOMAIN PROTEIN 1"/>
    <property type="match status" value="1"/>
</dbReference>
<evidence type="ECO:0000256" key="3">
    <source>
        <dbReference type="PROSITE-ProRule" id="PRU00023"/>
    </source>
</evidence>
<dbReference type="SMART" id="SM00248">
    <property type="entry name" value="ANK"/>
    <property type="match status" value="2"/>
</dbReference>
<dbReference type="KEGG" id="acan:ACA1_143740"/>
<name>L8HEP3_ACACF</name>
<gene>
    <name evidence="5" type="ORF">ACA1_143740</name>
</gene>
<evidence type="ECO:0000313" key="5">
    <source>
        <dbReference type="EMBL" id="ELR23994.1"/>
    </source>
</evidence>
<keyword evidence="2 3" id="KW-0040">ANK repeat</keyword>
<feature type="repeat" description="ANK" evidence="3">
    <location>
        <begin position="37"/>
        <end position="69"/>
    </location>
</feature>
<dbReference type="Gene3D" id="1.25.40.20">
    <property type="entry name" value="Ankyrin repeat-containing domain"/>
    <property type="match status" value="1"/>
</dbReference>
<feature type="region of interest" description="Disordered" evidence="4">
    <location>
        <begin position="162"/>
        <end position="213"/>
    </location>
</feature>
<sequence length="687" mass="71731">MSNKQTASYFKAATKGNLKKIKALLKKGTPLGAQDAEGRTILHIAAENDKMDLVKFLIEYKFNLDSQDNQGQTALYRAVIARKEAMAYFLIRSGANSDIPTKHGHTVWDKSDQYLSRSATQRMRSEAAIQRSKAPRVYYYQEPSASTAKWGDKVVSLADASGAASSSSSSSSSAAPATVDATPAPGSPASPQPAVAMPNIQPTAPGAPTSVTGLAPAMGRLSVAGAQPVTASPAPSPVAQVQSLSPGALSRSVDQQRAPSPQAQPPPVDPFGGSDMGTRLNAAAAGVAELESALEEMVEAMSHLALGAASVPFGDQEILLLNSSLVSFSSGLRALKRASQQVGGEVESAAQRAMQSVSGLSLVLRQINGDPGAITPYKNLGDMAKRGTHAVSNVQFSLVGQIGAETASAVQETAVATKALLQAALQPTSDIALLKSSRLAAANAINLMREVYRTMLRMGNTQGQEQVGEAGWTIGRIMEALIISAKTAYSNPQDQAARSNLAALARALAEQYHKLSTLSSQQSTIADMNAGGDESAHFAVALRQLAAASARLSSPSAPAPPPQPRERQAAALIAQVAAELNNNVCKALVEPIDPGRVIKGAREATGMATQMICMALVTANALGGQEPVLAAQINLATKTAAYFVTQIKLWTNARALRVMEPRNALGLAHAMRALAATLALFAETRLF</sequence>
<dbReference type="PROSITE" id="PS50297">
    <property type="entry name" value="ANK_REP_REGION"/>
    <property type="match status" value="1"/>
</dbReference>
<dbReference type="PANTHER" id="PTHR24171">
    <property type="entry name" value="ANKYRIN REPEAT DOMAIN-CONTAINING PROTEIN 39-RELATED"/>
    <property type="match status" value="1"/>
</dbReference>
<keyword evidence="1" id="KW-0677">Repeat</keyword>
<dbReference type="Pfam" id="PF12796">
    <property type="entry name" value="Ank_2"/>
    <property type="match status" value="1"/>
</dbReference>
<dbReference type="PROSITE" id="PS50088">
    <property type="entry name" value="ANK_REPEAT"/>
    <property type="match status" value="2"/>
</dbReference>
<dbReference type="SUPFAM" id="SSF48403">
    <property type="entry name" value="Ankyrin repeat"/>
    <property type="match status" value="1"/>
</dbReference>
<accession>L8HEP3</accession>
<feature type="repeat" description="ANK" evidence="3">
    <location>
        <begin position="70"/>
        <end position="102"/>
    </location>
</feature>
<evidence type="ECO:0000256" key="4">
    <source>
        <dbReference type="SAM" id="MobiDB-lite"/>
    </source>
</evidence>
<evidence type="ECO:0000256" key="2">
    <source>
        <dbReference type="ARBA" id="ARBA00023043"/>
    </source>
</evidence>
<dbReference type="InterPro" id="IPR036770">
    <property type="entry name" value="Ankyrin_rpt-contain_sf"/>
</dbReference>
<dbReference type="AlphaFoldDB" id="L8HEP3"/>
<feature type="region of interest" description="Disordered" evidence="4">
    <location>
        <begin position="227"/>
        <end position="277"/>
    </location>
</feature>
<dbReference type="EMBL" id="KB007840">
    <property type="protein sequence ID" value="ELR23994.1"/>
    <property type="molecule type" value="Genomic_DNA"/>
</dbReference>